<keyword evidence="2" id="KW-1185">Reference proteome</keyword>
<proteinExistence type="predicted"/>
<organism evidence="1 2">
    <name type="scientific">Colwellia marinimaniae</name>
    <dbReference type="NCBI Taxonomy" id="1513592"/>
    <lineage>
        <taxon>Bacteria</taxon>
        <taxon>Pseudomonadati</taxon>
        <taxon>Pseudomonadota</taxon>
        <taxon>Gammaproteobacteria</taxon>
        <taxon>Alteromonadales</taxon>
        <taxon>Colwelliaceae</taxon>
        <taxon>Colwellia</taxon>
    </lineage>
</organism>
<dbReference type="EMBL" id="BDQM01000022">
    <property type="protein sequence ID" value="GAW96961.1"/>
    <property type="molecule type" value="Genomic_DNA"/>
</dbReference>
<comment type="caution">
    <text evidence="1">The sequence shown here is derived from an EMBL/GenBank/DDBJ whole genome shotgun (WGS) entry which is preliminary data.</text>
</comment>
<protein>
    <submittedName>
        <fullName evidence="1">Uncharacterized protein</fullName>
    </submittedName>
</protein>
<accession>A0ABQ0MX81</accession>
<sequence>MEVGLLQTNLPIEMYLMKLNKLPSVIVSFYSAALVTLPAIFESIQYGSILLREEDLNVDEKSYHAISSAYKLISQKVELI</sequence>
<evidence type="ECO:0000313" key="2">
    <source>
        <dbReference type="Proteomes" id="UP000197068"/>
    </source>
</evidence>
<name>A0ABQ0MX81_9GAMM</name>
<evidence type="ECO:0000313" key="1">
    <source>
        <dbReference type="EMBL" id="GAW96961.1"/>
    </source>
</evidence>
<dbReference type="Proteomes" id="UP000197068">
    <property type="component" value="Unassembled WGS sequence"/>
</dbReference>
<gene>
    <name evidence="1" type="ORF">MTCD1_02584</name>
</gene>
<reference evidence="1 2" key="1">
    <citation type="submission" date="2017-06" db="EMBL/GenBank/DDBJ databases">
        <title>Whole Genome Sequences of Colwellia marinimaniae MTCD1.</title>
        <authorList>
            <person name="Kusumoto H."/>
            <person name="Inoue M."/>
            <person name="Tanikawa K."/>
            <person name="Maeji H."/>
            <person name="Cameron J.H."/>
            <person name="Bartlett D.H."/>
        </authorList>
    </citation>
    <scope>NUCLEOTIDE SEQUENCE [LARGE SCALE GENOMIC DNA]</scope>
    <source>
        <strain evidence="1 2">MTCD1</strain>
    </source>
</reference>